<sequence length="188" mass="20382">MAVDFTDIDKNLPDGQNMGGIPQLVYFALQSDVLSWPTPPTTDTENITMEKMGALVGDIKMKVGKKMNSFYITDDEGKLDFEGVGEKDGKSFIMKLRIYNPGLQSKLLGFINLAKNENLVFIAPDNNGNNFLLGDALRGAILDSIDGMTTGQKTEERPGAGMIFSYKTANICQYTGTIPSAVVTEPGA</sequence>
<comment type="caution">
    <text evidence="1">The sequence shown here is derived from an EMBL/GenBank/DDBJ whole genome shotgun (WGS) entry which is preliminary data.</text>
</comment>
<dbReference type="AlphaFoldDB" id="A0A413IFN9"/>
<name>A0A413IFN9_9BACT</name>
<organism evidence="1 2">
    <name type="scientific">Odoribacter splanchnicus</name>
    <dbReference type="NCBI Taxonomy" id="28118"/>
    <lineage>
        <taxon>Bacteria</taxon>
        <taxon>Pseudomonadati</taxon>
        <taxon>Bacteroidota</taxon>
        <taxon>Bacteroidia</taxon>
        <taxon>Bacteroidales</taxon>
        <taxon>Odoribacteraceae</taxon>
        <taxon>Odoribacter</taxon>
    </lineage>
</organism>
<evidence type="ECO:0000313" key="1">
    <source>
        <dbReference type="EMBL" id="RGY09297.1"/>
    </source>
</evidence>
<evidence type="ECO:0000313" key="2">
    <source>
        <dbReference type="Proteomes" id="UP000284434"/>
    </source>
</evidence>
<dbReference type="OMA" id="CRAYKME"/>
<accession>A0A413IFN9</accession>
<reference evidence="1 2" key="1">
    <citation type="submission" date="2018-08" db="EMBL/GenBank/DDBJ databases">
        <title>A genome reference for cultivated species of the human gut microbiota.</title>
        <authorList>
            <person name="Zou Y."/>
            <person name="Xue W."/>
            <person name="Luo G."/>
        </authorList>
    </citation>
    <scope>NUCLEOTIDE SEQUENCE [LARGE SCALE GENOMIC DNA]</scope>
    <source>
        <strain evidence="1 2">OF03-11</strain>
    </source>
</reference>
<gene>
    <name evidence="1" type="ORF">DXA53_03180</name>
</gene>
<proteinExistence type="predicted"/>
<dbReference type="RefSeq" id="WP_013612779.1">
    <property type="nucleotide sequence ID" value="NZ_JABWDG010000016.1"/>
</dbReference>
<dbReference type="GeneID" id="61275832"/>
<protein>
    <submittedName>
        <fullName evidence="1">Uncharacterized protein</fullName>
    </submittedName>
</protein>
<dbReference type="Proteomes" id="UP000284434">
    <property type="component" value="Unassembled WGS sequence"/>
</dbReference>
<dbReference type="EMBL" id="QSCO01000003">
    <property type="protein sequence ID" value="RGY09297.1"/>
    <property type="molecule type" value="Genomic_DNA"/>
</dbReference>